<feature type="transmembrane region" description="Helical" evidence="1">
    <location>
        <begin position="103"/>
        <end position="124"/>
    </location>
</feature>
<keyword evidence="1" id="KW-1133">Transmembrane helix</keyword>
<sequence length="479" mass="54814">MIIKKNLDLIKKPIILWFLFFIYSLIVGLFFLEYIIPNISSLHMKGWKLTPDSSYFNLIALNLAQKIDLKGWSYWELYPADGASGATSLLAIFYVFFGENHAIAIFLNAIFHALSGVIIYLIGLRVLPTNRFKANIALIASSLFIAFPSAMTWVGQIQKDSFLNAGIYLALFTILKIFSPMESRTEILRYTFIAILSLIIIASIKPYFLQILSVTLVLIIFLQVCRLLPFNFLKFCALCIYLCSIIFASSQITRHHSLPWLSGDSYSSNNKINFLQEEPNYLPEISKIKISTSSADSNSSSVEKNIFLWEKSKYLPKIFERKLNNLLSTRASLISFGIANKAKSMIDIEQKPSSATELLNYMPRAFLISFLAPFPDRWLQSQTLVSYISSIEMLFCYIVFIGLFFIILQKFPYQILICLCFAFVPLLIYGIAIPNIGTLYRIRYPFEIILLLLGFSGWSFMFDRISSKKIICSFKECLK</sequence>
<protein>
    <submittedName>
        <fullName evidence="2">Uncharacterized protein</fullName>
    </submittedName>
</protein>
<dbReference type="RefSeq" id="WP_139883097.1">
    <property type="nucleotide sequence ID" value="NZ_CP040986.1"/>
</dbReference>
<accession>A0AAE6FST0</accession>
<keyword evidence="1" id="KW-0472">Membrane</keyword>
<evidence type="ECO:0000313" key="2">
    <source>
        <dbReference type="EMBL" id="QDD13383.1"/>
    </source>
</evidence>
<name>A0AAE6FST0_9PROT</name>
<dbReference type="Proteomes" id="UP000312102">
    <property type="component" value="Chromosome"/>
</dbReference>
<feature type="transmembrane region" description="Helical" evidence="1">
    <location>
        <begin position="415"/>
        <end position="436"/>
    </location>
</feature>
<feature type="transmembrane region" description="Helical" evidence="1">
    <location>
        <begin position="14"/>
        <end position="36"/>
    </location>
</feature>
<evidence type="ECO:0000256" key="1">
    <source>
        <dbReference type="SAM" id="Phobius"/>
    </source>
</evidence>
<dbReference type="EMBL" id="CP040986">
    <property type="protein sequence ID" value="QDD13383.1"/>
    <property type="molecule type" value="Genomic_DNA"/>
</dbReference>
<evidence type="ECO:0000313" key="3">
    <source>
        <dbReference type="Proteomes" id="UP000312102"/>
    </source>
</evidence>
<dbReference type="KEGG" id="mrk:FIT61_02770"/>
<keyword evidence="3" id="KW-1185">Reference proteome</keyword>
<feature type="transmembrane region" description="Helical" evidence="1">
    <location>
        <begin position="161"/>
        <end position="178"/>
    </location>
</feature>
<reference evidence="2 3" key="1">
    <citation type="journal article" date="2019" name="ISME J.">
        <title>Evolution in action: habitat transition from sediment to the pelagial leads to genome streamlining in Methylophilaceae.</title>
        <authorList>
            <person name="Salcher M."/>
            <person name="Schaefle D."/>
            <person name="Kaspar M."/>
            <person name="Neuenschwander S.M."/>
            <person name="Ghai R."/>
        </authorList>
    </citation>
    <scope>NUCLEOTIDE SEQUENCE [LARGE SCALE GENOMIC DNA]</scope>
    <source>
        <strain evidence="2 3">MMS-RI-1</strain>
    </source>
</reference>
<dbReference type="AlphaFoldDB" id="A0AAE6FST0"/>
<feature type="transmembrane region" description="Helical" evidence="1">
    <location>
        <begin position="136"/>
        <end position="155"/>
    </location>
</feature>
<gene>
    <name evidence="2" type="ORF">FIT61_02770</name>
</gene>
<organism evidence="2 3">
    <name type="scientific">Candidatus Methylopumilus rimovensis</name>
    <dbReference type="NCBI Taxonomy" id="2588535"/>
    <lineage>
        <taxon>Bacteria</taxon>
        <taxon>Pseudomonadati</taxon>
        <taxon>Pseudomonadota</taxon>
        <taxon>Betaproteobacteria</taxon>
        <taxon>Nitrosomonadales</taxon>
        <taxon>Methylophilaceae</taxon>
        <taxon>Candidatus Methylopumilus</taxon>
    </lineage>
</organism>
<feature type="transmembrane region" description="Helical" evidence="1">
    <location>
        <begin position="210"/>
        <end position="228"/>
    </location>
</feature>
<feature type="transmembrane region" description="Helical" evidence="1">
    <location>
        <begin position="384"/>
        <end position="408"/>
    </location>
</feature>
<feature type="transmembrane region" description="Helical" evidence="1">
    <location>
        <begin position="187"/>
        <end position="204"/>
    </location>
</feature>
<proteinExistence type="predicted"/>
<feature type="transmembrane region" description="Helical" evidence="1">
    <location>
        <begin position="442"/>
        <end position="461"/>
    </location>
</feature>
<keyword evidence="1" id="KW-0812">Transmembrane</keyword>